<evidence type="ECO:0008006" key="2">
    <source>
        <dbReference type="Google" id="ProtNLM"/>
    </source>
</evidence>
<dbReference type="AlphaFoldDB" id="A0A0P0YS00"/>
<sequence>MRLVLKRILFVTHNNEDDSDGIWKKITFQVKAFRELGYDVDFFFARKGFIVCDNGIHINTYPLKASRKYLFYKIVKNIIRKETRLYDLCYVRKPHGGLFCLFLSSLLANIKKNGTNVILEIPTYPYKSELKTFKEKGLNLIFDLSCAYFKKYIDIICYFGSPVSDIWGVKCVRISNGIDINSINLVPEKRVDSEFILLGVANLSFWHGYDRVLYGLSNYNGPYNVVFKIIGDTEPELSRLKKIVFTLGIEQKVQFCGRRSGDDLESEFYQAHLCIDALGRHRSGNDYNSSIKSKEYTARGLPFIKSHVDDAFSNNEFILDVEPTDNEIDIEKVIDWRNKLSIGFSQRERGYAIEHLTWATQLKKVISELD</sequence>
<protein>
    <recommendedName>
        <fullName evidence="2">Glycosyl transferase</fullName>
    </recommendedName>
</protein>
<evidence type="ECO:0000313" key="1">
    <source>
        <dbReference type="EMBL" id="BAT23678.1"/>
    </source>
</evidence>
<dbReference type="EMBL" id="AB924574">
    <property type="protein sequence ID" value="BAT23678.1"/>
    <property type="molecule type" value="Genomic_DNA"/>
</dbReference>
<reference evidence="1" key="2">
    <citation type="journal article" date="2015" name="Sci. Rep.">
        <title>Genetic analysis of capsular polysaccharide synthesis gene clusters in 79 capsular types of Klebsiella spp.</title>
        <authorList>
            <person name="Pan Y.J."/>
            <person name="Lin T.L."/>
            <person name="Chen C.T."/>
            <person name="Chen Y.Y."/>
            <person name="Hsieh P.F."/>
            <person name="Hsu C.R."/>
            <person name="Wu M.C."/>
            <person name="Wang J.T."/>
        </authorList>
    </citation>
    <scope>NUCLEOTIDE SEQUENCE</scope>
    <source>
        <strain evidence="1">8306</strain>
    </source>
</reference>
<gene>
    <name evidence="1" type="primary">wcuM</name>
</gene>
<dbReference type="SUPFAM" id="SSF53756">
    <property type="entry name" value="UDP-Glycosyltransferase/glycogen phosphorylase"/>
    <property type="match status" value="1"/>
</dbReference>
<reference evidence="1" key="1">
    <citation type="submission" date="2014-04" db="EMBL/GenBank/DDBJ databases">
        <authorList>
            <person name="Harrison E."/>
        </authorList>
    </citation>
    <scope>NUCLEOTIDE SEQUENCE</scope>
    <source>
        <strain evidence="1">8306</strain>
    </source>
</reference>
<name>A0A0P0YS00_9ENTR</name>
<proteinExistence type="predicted"/>
<dbReference type="Gene3D" id="3.40.50.2000">
    <property type="entry name" value="Glycogen Phosphorylase B"/>
    <property type="match status" value="2"/>
</dbReference>
<organism evidence="1">
    <name type="scientific">Klebsiella sp. 8306</name>
    <dbReference type="NCBI Taxonomy" id="1497813"/>
    <lineage>
        <taxon>Bacteria</taxon>
        <taxon>Pseudomonadati</taxon>
        <taxon>Pseudomonadota</taxon>
        <taxon>Gammaproteobacteria</taxon>
        <taxon>Enterobacterales</taxon>
        <taxon>Enterobacteriaceae</taxon>
        <taxon>Klebsiella/Raoultella group</taxon>
        <taxon>Klebsiella</taxon>
    </lineage>
</organism>
<accession>A0A0P0YS00</accession>